<dbReference type="AlphaFoldDB" id="A0A4P6ZMQ6"/>
<dbReference type="OrthoDB" id="1188001at2"/>
<evidence type="ECO:0000313" key="3">
    <source>
        <dbReference type="Proteomes" id="UP000294321"/>
    </source>
</evidence>
<gene>
    <name evidence="2" type="ORF">ELX58_07330</name>
</gene>
<dbReference type="PROSITE" id="PS50056">
    <property type="entry name" value="TYR_PHOSPHATASE_2"/>
    <property type="match status" value="1"/>
</dbReference>
<dbReference type="GO" id="GO:0004721">
    <property type="term" value="F:phosphoprotein phosphatase activity"/>
    <property type="evidence" value="ECO:0007669"/>
    <property type="project" value="InterPro"/>
</dbReference>
<dbReference type="Gene3D" id="3.90.190.10">
    <property type="entry name" value="Protein tyrosine phosphatase superfamily"/>
    <property type="match status" value="1"/>
</dbReference>
<accession>A0A4P6ZMQ6</accession>
<reference evidence="3" key="1">
    <citation type="submission" date="2018-12" db="EMBL/GenBank/DDBJ databases">
        <title>A new species of lactobacillus.</title>
        <authorList>
            <person name="Jian Y."/>
            <person name="Xin L."/>
            <person name="Hong Z.J."/>
            <person name="Ming L.Z."/>
            <person name="Hong X.Z."/>
        </authorList>
    </citation>
    <scope>NUCLEOTIDE SEQUENCE [LARGE SCALE GENOMIC DNA]</scope>
    <source>
        <strain evidence="3">HSLZ-75</strain>
    </source>
</reference>
<evidence type="ECO:0000313" key="2">
    <source>
        <dbReference type="EMBL" id="QBP18897.1"/>
    </source>
</evidence>
<dbReference type="SUPFAM" id="SSF52799">
    <property type="entry name" value="(Phosphotyrosine protein) phosphatases II"/>
    <property type="match status" value="1"/>
</dbReference>
<sequence length="265" mass="31749">MFLMANHRLLNIKHGFNYRDVGGYPTYDGRITKWHRVVRAGNLAHLDLNEQRYLKEYGVVCDVDLRSEGEVNRNPDRVPHGVKYYFNPIHGNKRPPKITDLKVRFSNDPTLSHRHMMLMYRHMIDSHHSRHYYRRLFKFFLKFGKKGAVLLHCSQGKDRTGMGVAMLLLTLGVDIKTVKQDYLISEKEMVPYVKLKQDKYRKYNVNDNFMDNVKSLYTVSSDYFDSAMDEVQKKYSTWYRFEHKYLRLNDRKIVKLRRLYLIDPR</sequence>
<dbReference type="EMBL" id="CP034726">
    <property type="protein sequence ID" value="QBP18897.1"/>
    <property type="molecule type" value="Genomic_DNA"/>
</dbReference>
<proteinExistence type="predicted"/>
<protein>
    <submittedName>
        <fullName evidence="2">Tyrosine-protein phosphatase</fullName>
    </submittedName>
</protein>
<feature type="domain" description="Tyrosine specific protein phosphatases" evidence="1">
    <location>
        <begin position="130"/>
        <end position="175"/>
    </location>
</feature>
<keyword evidence="3" id="KW-1185">Reference proteome</keyword>
<dbReference type="Proteomes" id="UP000294321">
    <property type="component" value="Chromosome"/>
</dbReference>
<evidence type="ECO:0000259" key="1">
    <source>
        <dbReference type="PROSITE" id="PS50056"/>
    </source>
</evidence>
<dbReference type="KEGG" id="lji:ELX58_07330"/>
<dbReference type="InterPro" id="IPR026893">
    <property type="entry name" value="Tyr/Ser_Pase_IphP-type"/>
</dbReference>
<name>A0A4P6ZMQ6_9LACO</name>
<dbReference type="PROSITE" id="PS00383">
    <property type="entry name" value="TYR_PHOSPHATASE_1"/>
    <property type="match status" value="1"/>
</dbReference>
<dbReference type="InterPro" id="IPR000387">
    <property type="entry name" value="Tyr_Pase_dom"/>
</dbReference>
<dbReference type="InterPro" id="IPR029021">
    <property type="entry name" value="Prot-tyrosine_phosphatase-like"/>
</dbReference>
<dbReference type="Pfam" id="PF13350">
    <property type="entry name" value="Y_phosphatase3"/>
    <property type="match status" value="1"/>
</dbReference>
<organism evidence="2 3">
    <name type="scientific">Acetilactobacillus jinshanensis</name>
    <dbReference type="NCBI Taxonomy" id="1720083"/>
    <lineage>
        <taxon>Bacteria</taxon>
        <taxon>Bacillati</taxon>
        <taxon>Bacillota</taxon>
        <taxon>Bacilli</taxon>
        <taxon>Lactobacillales</taxon>
        <taxon>Lactobacillaceae</taxon>
        <taxon>Acetilactobacillus</taxon>
    </lineage>
</organism>
<dbReference type="InterPro" id="IPR016130">
    <property type="entry name" value="Tyr_Pase_AS"/>
</dbReference>